<dbReference type="PANTHER" id="PTHR33736:SF18">
    <property type="entry name" value="F-BOX DOMAIN-CONTAINING PROTEIN"/>
    <property type="match status" value="1"/>
</dbReference>
<reference evidence="2 3" key="1">
    <citation type="journal article" date="2024" name="G3 (Bethesda)">
        <title>Genome assembly of Hibiscus sabdariffa L. provides insights into metabolisms of medicinal natural products.</title>
        <authorList>
            <person name="Kim T."/>
        </authorList>
    </citation>
    <scope>NUCLEOTIDE SEQUENCE [LARGE SCALE GENOMIC DNA]</scope>
    <source>
        <strain evidence="2">TK-2024</strain>
        <tissue evidence="2">Old leaves</tissue>
    </source>
</reference>
<dbReference type="InterPro" id="IPR036047">
    <property type="entry name" value="F-box-like_dom_sf"/>
</dbReference>
<gene>
    <name evidence="2" type="ORF">V6N11_056967</name>
</gene>
<organism evidence="2 3">
    <name type="scientific">Hibiscus sabdariffa</name>
    <name type="common">roselle</name>
    <dbReference type="NCBI Taxonomy" id="183260"/>
    <lineage>
        <taxon>Eukaryota</taxon>
        <taxon>Viridiplantae</taxon>
        <taxon>Streptophyta</taxon>
        <taxon>Embryophyta</taxon>
        <taxon>Tracheophyta</taxon>
        <taxon>Spermatophyta</taxon>
        <taxon>Magnoliopsida</taxon>
        <taxon>eudicotyledons</taxon>
        <taxon>Gunneridae</taxon>
        <taxon>Pentapetalae</taxon>
        <taxon>rosids</taxon>
        <taxon>malvids</taxon>
        <taxon>Malvales</taxon>
        <taxon>Malvaceae</taxon>
        <taxon>Malvoideae</taxon>
        <taxon>Hibiscus</taxon>
    </lineage>
</organism>
<dbReference type="Proteomes" id="UP001396334">
    <property type="component" value="Unassembled WGS sequence"/>
</dbReference>
<dbReference type="PANTHER" id="PTHR33736">
    <property type="entry name" value="F-BOX PROTEIN-RELATED"/>
    <property type="match status" value="1"/>
</dbReference>
<keyword evidence="3" id="KW-1185">Reference proteome</keyword>
<dbReference type="EMBL" id="JBBPBN010000009">
    <property type="protein sequence ID" value="KAK9032710.1"/>
    <property type="molecule type" value="Genomic_DNA"/>
</dbReference>
<feature type="domain" description="F-box" evidence="1">
    <location>
        <begin position="25"/>
        <end position="62"/>
    </location>
</feature>
<dbReference type="SUPFAM" id="SSF81383">
    <property type="entry name" value="F-box domain"/>
    <property type="match status" value="1"/>
</dbReference>
<comment type="caution">
    <text evidence="2">The sequence shown here is derived from an EMBL/GenBank/DDBJ whole genome shotgun (WGS) entry which is preliminary data.</text>
</comment>
<dbReference type="Pfam" id="PF12937">
    <property type="entry name" value="F-box-like"/>
    <property type="match status" value="1"/>
</dbReference>
<proteinExistence type="predicted"/>
<sequence length="474" mass="51807">MTTATSAAVPQGGSASIFALHPDVFQSHILARLDGPSLASLTCVSSQLHALSTEEHLWRNICSSTWPSVNHPRVQQTISTFSSGHRSFFSDSHPFPDPRPLKLDVDSRALPTELIFAVDVYYQNEIIYSKVEEIDTSSSWFLSSLFRVDVLDPKDSASTPVKYIGGGGGGGDETWLKHMEENLRLSWIVIDPVQKRAVNMSSRRAVSVQRHWLTGDVQVRFGTVVAGVEQGGCAREWVECAVVVTCCGKEGGEMQVREVSMVMEDMEGKGLNGKDSLVILGGIAGEGRRKEGKENYEEFRERKRQRKEEKQRQEKWLDLACITIGVAGFLTFCTSGTLSAQGGLVYGEIGWKTGLVGLSRATRPLVLGSTSPPRGGQLLPSPVTSSCLTCINVKACRCSWGSPHHLEVVRSCMHFLDDEENTVPITEDDDVHLLDADDIEAVMADASEKNGLDVEDDVWSTAVARLGVGNTQPV</sequence>
<evidence type="ECO:0000259" key="1">
    <source>
        <dbReference type="Pfam" id="PF12937"/>
    </source>
</evidence>
<name>A0ABR2T5D2_9ROSI</name>
<evidence type="ECO:0000313" key="2">
    <source>
        <dbReference type="EMBL" id="KAK9032710.1"/>
    </source>
</evidence>
<dbReference type="InterPro" id="IPR045283">
    <property type="entry name" value="AT3G44326-like"/>
</dbReference>
<dbReference type="InterPro" id="IPR001810">
    <property type="entry name" value="F-box_dom"/>
</dbReference>
<evidence type="ECO:0000313" key="3">
    <source>
        <dbReference type="Proteomes" id="UP001396334"/>
    </source>
</evidence>
<dbReference type="Gene3D" id="1.20.1280.50">
    <property type="match status" value="1"/>
</dbReference>
<accession>A0ABR2T5D2</accession>
<protein>
    <recommendedName>
        <fullName evidence="1">F-box domain-containing protein</fullName>
    </recommendedName>
</protein>